<sequence length="289" mass="31829">MQAAMHACLAIPEHRNIVALASAKFERPQWVVTPEESASSRQAPKMSGGARFRGAMSAPDPVDPQFALTPEIVLTGPLPLGPREAQQLGLLGVPHSIFVLPEVEPGHVAELREWALAVAKHCWGGVIQESGTILRPDPESLVDLRLYSPDPQPMSIVQEVVRSVLPRAQEYQDSDGTTALYTTLEYDGTIVIKRSRATRDLPPALATVDWRDYGPHVYEVSWIPPDPEELTQEMPSSLHMIARRRAAPMVARTMAMLQQKFEGTVLDTEDFMVQSEALQARAQGKSQGI</sequence>
<organism evidence="2 3">
    <name type="scientific">Rarobacter incanus</name>
    <dbReference type="NCBI Taxonomy" id="153494"/>
    <lineage>
        <taxon>Bacteria</taxon>
        <taxon>Bacillati</taxon>
        <taxon>Actinomycetota</taxon>
        <taxon>Actinomycetes</taxon>
        <taxon>Micrococcales</taxon>
        <taxon>Rarobacteraceae</taxon>
        <taxon>Rarobacter</taxon>
    </lineage>
</organism>
<proteinExistence type="predicted"/>
<gene>
    <name evidence="2" type="ORF">FB389_1056</name>
</gene>
<keyword evidence="3" id="KW-1185">Reference proteome</keyword>
<dbReference type="AlphaFoldDB" id="A0A542SP95"/>
<dbReference type="Proteomes" id="UP000316181">
    <property type="component" value="Unassembled WGS sequence"/>
</dbReference>
<dbReference type="EMBL" id="VFNV01000001">
    <property type="protein sequence ID" value="TQK76385.1"/>
    <property type="molecule type" value="Genomic_DNA"/>
</dbReference>
<comment type="caution">
    <text evidence="2">The sequence shown here is derived from an EMBL/GenBank/DDBJ whole genome shotgun (WGS) entry which is preliminary data.</text>
</comment>
<evidence type="ECO:0000256" key="1">
    <source>
        <dbReference type="SAM" id="MobiDB-lite"/>
    </source>
</evidence>
<feature type="region of interest" description="Disordered" evidence="1">
    <location>
        <begin position="33"/>
        <end position="53"/>
    </location>
</feature>
<name>A0A542SP95_9MICO</name>
<reference evidence="2 3" key="1">
    <citation type="submission" date="2019-06" db="EMBL/GenBank/DDBJ databases">
        <title>Sequencing the genomes of 1000 actinobacteria strains.</title>
        <authorList>
            <person name="Klenk H.-P."/>
        </authorList>
    </citation>
    <scope>NUCLEOTIDE SEQUENCE [LARGE SCALE GENOMIC DNA]</scope>
    <source>
        <strain evidence="2 3">DSM 10596</strain>
    </source>
</reference>
<protein>
    <submittedName>
        <fullName evidence="2">Uncharacterized protein</fullName>
    </submittedName>
</protein>
<evidence type="ECO:0000313" key="2">
    <source>
        <dbReference type="EMBL" id="TQK76385.1"/>
    </source>
</evidence>
<evidence type="ECO:0000313" key="3">
    <source>
        <dbReference type="Proteomes" id="UP000316181"/>
    </source>
</evidence>
<accession>A0A542SP95</accession>